<evidence type="ECO:0000313" key="10">
    <source>
        <dbReference type="Proteomes" id="UP000250003"/>
    </source>
</evidence>
<feature type="transmembrane region" description="Helical" evidence="7">
    <location>
        <begin position="449"/>
        <end position="472"/>
    </location>
</feature>
<keyword evidence="3 7" id="KW-0812">Transmembrane</keyword>
<accession>A0A2Z4U921</accession>
<proteinExistence type="inferred from homology"/>
<dbReference type="GO" id="GO:0022857">
    <property type="term" value="F:transmembrane transporter activity"/>
    <property type="evidence" value="ECO:0007669"/>
    <property type="project" value="TreeGrafter"/>
</dbReference>
<evidence type="ECO:0000313" key="9">
    <source>
        <dbReference type="EMBL" id="AWY97535.1"/>
    </source>
</evidence>
<dbReference type="InterPro" id="IPR050250">
    <property type="entry name" value="Macrolide_Exporter_MacB"/>
</dbReference>
<evidence type="ECO:0000256" key="6">
    <source>
        <dbReference type="ARBA" id="ARBA00038076"/>
    </source>
</evidence>
<dbReference type="Proteomes" id="UP000250003">
    <property type="component" value="Chromosome"/>
</dbReference>
<evidence type="ECO:0000256" key="1">
    <source>
        <dbReference type="ARBA" id="ARBA00004651"/>
    </source>
</evidence>
<protein>
    <submittedName>
        <fullName evidence="9">ABC transporter permease</fullName>
    </submittedName>
</protein>
<evidence type="ECO:0000256" key="2">
    <source>
        <dbReference type="ARBA" id="ARBA00022475"/>
    </source>
</evidence>
<feature type="domain" description="ABC3 transporter permease C-terminal" evidence="8">
    <location>
        <begin position="288"/>
        <end position="401"/>
    </location>
</feature>
<dbReference type="AlphaFoldDB" id="A0A2Z4U921"/>
<dbReference type="Pfam" id="PF02687">
    <property type="entry name" value="FtsX"/>
    <property type="match status" value="2"/>
</dbReference>
<evidence type="ECO:0000256" key="5">
    <source>
        <dbReference type="ARBA" id="ARBA00023136"/>
    </source>
</evidence>
<organism evidence="9 10">
    <name type="scientific">Blautia argi</name>
    <dbReference type="NCBI Taxonomy" id="1912897"/>
    <lineage>
        <taxon>Bacteria</taxon>
        <taxon>Bacillati</taxon>
        <taxon>Bacillota</taxon>
        <taxon>Clostridia</taxon>
        <taxon>Lachnospirales</taxon>
        <taxon>Lachnospiraceae</taxon>
        <taxon>Blautia</taxon>
    </lineage>
</organism>
<keyword evidence="5 7" id="KW-0472">Membrane</keyword>
<dbReference type="PANTHER" id="PTHR30572">
    <property type="entry name" value="MEMBRANE COMPONENT OF TRANSPORTER-RELATED"/>
    <property type="match status" value="1"/>
</dbReference>
<evidence type="ECO:0000259" key="8">
    <source>
        <dbReference type="Pfam" id="PF02687"/>
    </source>
</evidence>
<feature type="transmembrane region" description="Helical" evidence="7">
    <location>
        <begin position="851"/>
        <end position="871"/>
    </location>
</feature>
<dbReference type="KEGG" id="blau:DQQ01_04535"/>
<dbReference type="PANTHER" id="PTHR30572:SF4">
    <property type="entry name" value="ABC TRANSPORTER PERMEASE YTRF"/>
    <property type="match status" value="1"/>
</dbReference>
<feature type="transmembrane region" description="Helical" evidence="7">
    <location>
        <begin position="374"/>
        <end position="394"/>
    </location>
</feature>
<feature type="transmembrane region" description="Helical" evidence="7">
    <location>
        <begin position="757"/>
        <end position="783"/>
    </location>
</feature>
<keyword evidence="10" id="KW-1185">Reference proteome</keyword>
<dbReference type="RefSeq" id="WP_111918765.1">
    <property type="nucleotide sequence ID" value="NZ_CP030280.1"/>
</dbReference>
<dbReference type="OrthoDB" id="1694171at2"/>
<dbReference type="InterPro" id="IPR003838">
    <property type="entry name" value="ABC3_permease_C"/>
</dbReference>
<keyword evidence="2" id="KW-1003">Cell membrane</keyword>
<name>A0A2Z4U921_9FIRM</name>
<dbReference type="GO" id="GO:0005886">
    <property type="term" value="C:plasma membrane"/>
    <property type="evidence" value="ECO:0007669"/>
    <property type="project" value="UniProtKB-SubCell"/>
</dbReference>
<dbReference type="EMBL" id="CP030280">
    <property type="protein sequence ID" value="AWY97535.1"/>
    <property type="molecule type" value="Genomic_DNA"/>
</dbReference>
<comment type="subcellular location">
    <subcellularLocation>
        <location evidence="1">Cell membrane</location>
        <topology evidence="1">Multi-pass membrane protein</topology>
    </subcellularLocation>
</comment>
<feature type="domain" description="ABC3 transporter permease C-terminal" evidence="8">
    <location>
        <begin position="763"/>
        <end position="870"/>
    </location>
</feature>
<feature type="transmembrane region" description="Helical" evidence="7">
    <location>
        <begin position="336"/>
        <end position="354"/>
    </location>
</feature>
<gene>
    <name evidence="9" type="ORF">DQQ01_04535</name>
</gene>
<evidence type="ECO:0000256" key="3">
    <source>
        <dbReference type="ARBA" id="ARBA00022692"/>
    </source>
</evidence>
<feature type="transmembrane region" description="Helical" evidence="7">
    <location>
        <begin position="282"/>
        <end position="304"/>
    </location>
</feature>
<evidence type="ECO:0000256" key="4">
    <source>
        <dbReference type="ARBA" id="ARBA00022989"/>
    </source>
</evidence>
<sequence>MKNNNQKVIKKLSQRTMKQSRMRNFFAVAAICLTTLLFTAVFSMGFGMMQMIQEQTMREVGGKFHAGLKGVTMEQYEKISKDAEVASSSYNILLGQADNLKKRQAEIRMPGSLEEIEGAFVNLEEGTYPKQETDVVMDTITLKELKINPRIGATVHLEYTFMGEKIQDDFTLCGWYQGDEISHASQVYISEAYWNQVKGNYTETDFQKNYENTGNIQGLVNGNLYFKNSKNIEDKVVAAIEHAGYTPESDADNKESESPVIRYGVNWAYMSSRAESLDMETVVLFVAAFFVILISGYLIIYNIFQLSILREIRFYGLLKTIGTTKKQLQKLVYRQVWKLCGVGIPIGAVLGYLGGQFLVPILAKGGTYAGESGFYFNFWILIFGGVFSLATVMISCRKPAKIAGNVSPIEAVRYTEGTLKRKRSKKSKKGAKIARMAFSNLGRNKKKTVLVILSISLSVILLEIVMTAVGSFRIDEYLEERIYGDYMIGNANWTVAAPRELDFRIDEAYAQGADTWQGVSGKSELWTLNSEHILSEKGQKQFQKLDKEGKLEEGLYYKARAEDREKMGRGELALDERRYAYSEDMLENLKPVKGEIDAEKFRSGKYVLLEQMTFLENAEVGDSCYEPGDKIILQTPTKDTEQEMVYDENQELIGTFLTNLEKKEYEVMAVVENIPTSMNIHFFSTNSITTILPLEEIKQSPEATMFAKSYTVEPEFAESFEAYLKDYTEEENPSMGYLSKNSVREEFSGMIEGVSAVGYGLCVVIAIIGILNFANSMLTGILARKQELAVMQSIGMTKEQIRTMLLWESGYYLGISGIISVIVGSIGASFLVGALNDVIMCFAYRYTAVPFFLMLPVFALVAAAISLIAYGQTQKKSVVERMRETQ</sequence>
<feature type="transmembrane region" description="Helical" evidence="7">
    <location>
        <begin position="804"/>
        <end position="831"/>
    </location>
</feature>
<reference evidence="10" key="1">
    <citation type="submission" date="2018-06" db="EMBL/GenBank/DDBJ databases">
        <title>Description of Blautia argi sp. nov., a new anaerobic isolated from dog feces.</title>
        <authorList>
            <person name="Chang Y.-H."/>
            <person name="Paek J."/>
            <person name="Shin Y."/>
        </authorList>
    </citation>
    <scope>NUCLEOTIDE SEQUENCE [LARGE SCALE GENOMIC DNA]</scope>
    <source>
        <strain evidence="10">KCTC 15426</strain>
    </source>
</reference>
<evidence type="ECO:0000256" key="7">
    <source>
        <dbReference type="SAM" id="Phobius"/>
    </source>
</evidence>
<keyword evidence="4 7" id="KW-1133">Transmembrane helix</keyword>
<comment type="similarity">
    <text evidence="6">Belongs to the ABC-4 integral membrane protein family.</text>
</comment>